<dbReference type="GO" id="GO:0042773">
    <property type="term" value="P:ATP synthesis coupled electron transport"/>
    <property type="evidence" value="ECO:0007669"/>
    <property type="project" value="InterPro"/>
</dbReference>
<evidence type="ECO:0000256" key="3">
    <source>
        <dbReference type="ARBA" id="ARBA00022989"/>
    </source>
</evidence>
<keyword evidence="2 5" id="KW-0812">Transmembrane</keyword>
<gene>
    <name evidence="5" type="primary">nuoN</name>
    <name evidence="8" type="ORF">TDSAC_1699</name>
</gene>
<dbReference type="Proteomes" id="UP000244792">
    <property type="component" value="Chromosome"/>
</dbReference>
<evidence type="ECO:0000313" key="9">
    <source>
        <dbReference type="Proteomes" id="UP000244792"/>
    </source>
</evidence>
<feature type="transmembrane region" description="Helical" evidence="5">
    <location>
        <begin position="119"/>
        <end position="140"/>
    </location>
</feature>
<dbReference type="NCBIfam" id="TIGR01770">
    <property type="entry name" value="NDH_I_N"/>
    <property type="match status" value="1"/>
</dbReference>
<dbReference type="EMBL" id="CP020921">
    <property type="protein sequence ID" value="AWB11035.1"/>
    <property type="molecule type" value="Genomic_DNA"/>
</dbReference>
<organism evidence="8 9">
    <name type="scientific">Thermodesulfobium acidiphilum</name>
    <dbReference type="NCBI Taxonomy" id="1794699"/>
    <lineage>
        <taxon>Bacteria</taxon>
        <taxon>Pseudomonadati</taxon>
        <taxon>Thermodesulfobiota</taxon>
        <taxon>Thermodesulfobiia</taxon>
        <taxon>Thermodesulfobiales</taxon>
        <taxon>Thermodesulfobiaceae</taxon>
        <taxon>Thermodesulfobium</taxon>
    </lineage>
</organism>
<feature type="transmembrane region" description="Helical" evidence="5">
    <location>
        <begin position="70"/>
        <end position="88"/>
    </location>
</feature>
<comment type="similarity">
    <text evidence="5">Belongs to the complex I subunit 2 family.</text>
</comment>
<keyword evidence="5" id="KW-1003">Cell membrane</keyword>
<accession>A0A2R4W2Q8</accession>
<dbReference type="EC" id="7.1.1.-" evidence="5"/>
<dbReference type="OrthoDB" id="9807568at2"/>
<sequence>MMMFKVIAPELFLIACSIFIFLSALFIKNRRTFSILAILGLLITGVWKYSLRASIFNSSFSVDSIDVLGSWIIILIAIYVILISIDDVAIPTTSYGEFLTLILTSVVGMLFMIGSRDLIILYLGLETLSLSLYILCSFYRKDKLSSEAGLKYYLMGTVATAILLYGIALIYGATGTTDFYNIAKSLSYAKVLTDPMFIVGVIAVIITFSFKSSVIPFHAWTPDTYQGAPTPITAFLATAPKTALLLAFGRFFIGSLVPIWVEPKTVLIVLSILTMVGGNLLALSQENVKRMLAFSSVSHVGYMLLGIIVGTQEGLSAILTYLIAYAIMNLGAFGVVFMLKNGDDMSTYNGLAKRYPYLAGIMMIFMFSLAGIPPTVGFIAKFQLFLAAVNAGFTSLVIVAVLMTITSAFYYLRIVMNMYMKEPDVETEVVSSDFTKGLVLSLSILVIVLGTLPSIFIH</sequence>
<reference evidence="8 9" key="1">
    <citation type="submission" date="2017-04" db="EMBL/GenBank/DDBJ databases">
        <title>Genomic insights into metabolism of Thermodesulfobium acidiphilum.</title>
        <authorList>
            <person name="Toshchakov S.V."/>
            <person name="Frolov E.N."/>
            <person name="Kublanov I.V."/>
            <person name="Samarov N.I."/>
            <person name="Novikov A."/>
            <person name="Lebedinsky A.V."/>
            <person name="Bonch-Osmolovskaya E.A."/>
            <person name="Chernyh N.A."/>
        </authorList>
    </citation>
    <scope>NUCLEOTIDE SEQUENCE [LARGE SCALE GENOMIC DNA]</scope>
    <source>
        <strain evidence="8 9">3127-1</strain>
    </source>
</reference>
<comment type="catalytic activity">
    <reaction evidence="5">
        <text>a quinone + NADH + 5 H(+)(in) = a quinol + NAD(+) + 4 H(+)(out)</text>
        <dbReference type="Rhea" id="RHEA:57888"/>
        <dbReference type="ChEBI" id="CHEBI:15378"/>
        <dbReference type="ChEBI" id="CHEBI:24646"/>
        <dbReference type="ChEBI" id="CHEBI:57540"/>
        <dbReference type="ChEBI" id="CHEBI:57945"/>
        <dbReference type="ChEBI" id="CHEBI:132124"/>
    </reaction>
</comment>
<feature type="transmembrane region" description="Helical" evidence="5">
    <location>
        <begin position="191"/>
        <end position="210"/>
    </location>
</feature>
<feature type="transmembrane region" description="Helical" evidence="5">
    <location>
        <begin position="95"/>
        <end position="113"/>
    </location>
</feature>
<evidence type="ECO:0000256" key="2">
    <source>
        <dbReference type="ARBA" id="ARBA00022692"/>
    </source>
</evidence>
<dbReference type="GO" id="GO:0005886">
    <property type="term" value="C:plasma membrane"/>
    <property type="evidence" value="ECO:0007669"/>
    <property type="project" value="UniProtKB-SubCell"/>
</dbReference>
<dbReference type="GO" id="GO:0050136">
    <property type="term" value="F:NADH dehydrogenase (quinone) (non-electrogenic) activity"/>
    <property type="evidence" value="ECO:0007669"/>
    <property type="project" value="UniProtKB-UniRule"/>
</dbReference>
<comment type="function">
    <text evidence="5">NDH-1 shuttles electrons from NADH, via FMN and iron-sulfur (Fe-S) centers, to quinones in the respiratory chain. The immediate electron acceptor for the enzyme in this species is believed to be ubiquinone. Couples the redox reaction to proton translocation (for every two electrons transferred, four hydrogen ions are translocated across the cytoplasmic membrane), and thus conserves the redox energy in a proton gradient.</text>
</comment>
<dbReference type="InterPro" id="IPR010096">
    <property type="entry name" value="NADH-Q_OxRdtase_suN/2"/>
</dbReference>
<keyword evidence="3 5" id="KW-1133">Transmembrane helix</keyword>
<feature type="transmembrane region" description="Helical" evidence="5">
    <location>
        <begin position="357"/>
        <end position="379"/>
    </location>
</feature>
<dbReference type="Pfam" id="PF00361">
    <property type="entry name" value="Proton_antipo_M"/>
    <property type="match status" value="1"/>
</dbReference>
<feature type="transmembrane region" description="Helical" evidence="5">
    <location>
        <begin position="6"/>
        <end position="26"/>
    </location>
</feature>
<proteinExistence type="inferred from homology"/>
<feature type="transmembrane region" description="Helical" evidence="5">
    <location>
        <begin position="385"/>
        <end position="412"/>
    </location>
</feature>
<evidence type="ECO:0000256" key="6">
    <source>
        <dbReference type="RuleBase" id="RU000320"/>
    </source>
</evidence>
<feature type="transmembrane region" description="Helical" evidence="5">
    <location>
        <begin position="152"/>
        <end position="171"/>
    </location>
</feature>
<dbReference type="KEGG" id="taci:TDSAC_1699"/>
<dbReference type="HAMAP" id="MF_00445">
    <property type="entry name" value="NDH1_NuoN_1"/>
    <property type="match status" value="1"/>
</dbReference>
<dbReference type="RefSeq" id="WP_108310028.1">
    <property type="nucleotide sequence ID" value="NZ_CP020921.1"/>
</dbReference>
<evidence type="ECO:0000259" key="7">
    <source>
        <dbReference type="Pfam" id="PF00361"/>
    </source>
</evidence>
<comment type="subcellular location">
    <subcellularLocation>
        <location evidence="5">Cell membrane</location>
        <topology evidence="5">Multi-pass membrane protein</topology>
    </subcellularLocation>
    <subcellularLocation>
        <location evidence="1">Endomembrane system</location>
        <topology evidence="1">Multi-pass membrane protein</topology>
    </subcellularLocation>
    <subcellularLocation>
        <location evidence="6">Membrane</location>
        <topology evidence="6">Multi-pass membrane protein</topology>
    </subcellularLocation>
</comment>
<dbReference type="PANTHER" id="PTHR22773">
    <property type="entry name" value="NADH DEHYDROGENASE"/>
    <property type="match status" value="1"/>
</dbReference>
<feature type="domain" description="NADH:quinone oxidoreductase/Mrp antiporter transmembrane" evidence="7">
    <location>
        <begin position="115"/>
        <end position="404"/>
    </location>
</feature>
<dbReference type="GO" id="GO:0048038">
    <property type="term" value="F:quinone binding"/>
    <property type="evidence" value="ECO:0007669"/>
    <property type="project" value="UniProtKB-KW"/>
</dbReference>
<evidence type="ECO:0000313" key="8">
    <source>
        <dbReference type="EMBL" id="AWB11035.1"/>
    </source>
</evidence>
<dbReference type="GO" id="GO:0008137">
    <property type="term" value="F:NADH dehydrogenase (ubiquinone) activity"/>
    <property type="evidence" value="ECO:0007669"/>
    <property type="project" value="InterPro"/>
</dbReference>
<feature type="transmembrane region" description="Helical" evidence="5">
    <location>
        <begin position="315"/>
        <end position="337"/>
    </location>
</feature>
<keyword evidence="9" id="KW-1185">Reference proteome</keyword>
<keyword evidence="5" id="KW-0830">Ubiquinone</keyword>
<keyword evidence="5" id="KW-0874">Quinone</keyword>
<feature type="transmembrane region" description="Helical" evidence="5">
    <location>
        <begin position="243"/>
        <end position="261"/>
    </location>
</feature>
<dbReference type="GO" id="GO:0012505">
    <property type="term" value="C:endomembrane system"/>
    <property type="evidence" value="ECO:0007669"/>
    <property type="project" value="UniProtKB-SubCell"/>
</dbReference>
<name>A0A2R4W2Q8_THEAF</name>
<dbReference type="InterPro" id="IPR001750">
    <property type="entry name" value="ND/Mrp_TM"/>
</dbReference>
<keyword evidence="5" id="KW-0520">NAD</keyword>
<dbReference type="PRINTS" id="PR01434">
    <property type="entry name" value="NADHDHGNASE5"/>
</dbReference>
<keyword evidence="4 5" id="KW-0472">Membrane</keyword>
<comment type="subunit">
    <text evidence="5">NDH-1 is composed of 14 different subunits. Subunits NuoA, H, J, K, L, M, N constitute the membrane sector of the complex.</text>
</comment>
<keyword evidence="5" id="KW-0813">Transport</keyword>
<feature type="transmembrane region" description="Helical" evidence="5">
    <location>
        <begin position="438"/>
        <end position="457"/>
    </location>
</feature>
<feature type="transmembrane region" description="Helical" evidence="5">
    <location>
        <begin position="267"/>
        <end position="284"/>
    </location>
</feature>
<evidence type="ECO:0000256" key="4">
    <source>
        <dbReference type="ARBA" id="ARBA00023136"/>
    </source>
</evidence>
<keyword evidence="5" id="KW-1278">Translocase</keyword>
<protein>
    <recommendedName>
        <fullName evidence="5">NADH-quinone oxidoreductase subunit N</fullName>
        <ecNumber evidence="5">7.1.1.-</ecNumber>
    </recommendedName>
    <alternativeName>
        <fullName evidence="5">NADH dehydrogenase I subunit N</fullName>
    </alternativeName>
    <alternativeName>
        <fullName evidence="5">NDH-1 subunit N</fullName>
    </alternativeName>
</protein>
<evidence type="ECO:0000256" key="1">
    <source>
        <dbReference type="ARBA" id="ARBA00004127"/>
    </source>
</evidence>
<dbReference type="AlphaFoldDB" id="A0A2R4W2Q8"/>
<evidence type="ECO:0000256" key="5">
    <source>
        <dbReference type="HAMAP-Rule" id="MF_00445"/>
    </source>
</evidence>
<feature type="transmembrane region" description="Helical" evidence="5">
    <location>
        <begin position="291"/>
        <end position="309"/>
    </location>
</feature>
<feature type="transmembrane region" description="Helical" evidence="5">
    <location>
        <begin position="33"/>
        <end position="50"/>
    </location>
</feature>